<proteinExistence type="predicted"/>
<sequence>MFPIDVRDVRPIYEQIIDQIKEQVIKGILKPGDQLPSVRQLAGNLTVNANTVTKAYQELERQRIIETIRGRGTFIAVLPEKEVNKTKLEEIRKALKGNCIELHYMGFYKEQILEEVSKICEELIKED</sequence>
<dbReference type="EMBL" id="PEDL01000006">
    <property type="protein sequence ID" value="PHV70872.1"/>
    <property type="molecule type" value="Genomic_DNA"/>
</dbReference>
<accession>A0AC61DD35</accession>
<dbReference type="Proteomes" id="UP000224460">
    <property type="component" value="Unassembled WGS sequence"/>
</dbReference>
<keyword evidence="2" id="KW-1185">Reference proteome</keyword>
<gene>
    <name evidence="1" type="ORF">CS063_07560</name>
</gene>
<reference evidence="1" key="1">
    <citation type="submission" date="2017-10" db="EMBL/GenBank/DDBJ databases">
        <title>Genome sequence of cellulolytic Lachnospiraceae bacterium XHS1971 isolated from hotspring sediment.</title>
        <authorList>
            <person name="Vasudevan G."/>
            <person name="Joshi A.J."/>
            <person name="Hivarkar S."/>
            <person name="Lanjekar V.B."/>
            <person name="Dhakephalkar P.K."/>
            <person name="Dagar S."/>
        </authorList>
    </citation>
    <scope>NUCLEOTIDE SEQUENCE</scope>
    <source>
        <strain evidence="1">XHS1971</strain>
    </source>
</reference>
<organism evidence="1 2">
    <name type="scientific">Sporanaerobium hydrogeniformans</name>
    <dbReference type="NCBI Taxonomy" id="3072179"/>
    <lineage>
        <taxon>Bacteria</taxon>
        <taxon>Bacillati</taxon>
        <taxon>Bacillota</taxon>
        <taxon>Clostridia</taxon>
        <taxon>Lachnospirales</taxon>
        <taxon>Lachnospiraceae</taxon>
        <taxon>Sporanaerobium</taxon>
    </lineage>
</organism>
<name>A0AC61DD35_9FIRM</name>
<comment type="caution">
    <text evidence="1">The sequence shown here is derived from an EMBL/GenBank/DDBJ whole genome shotgun (WGS) entry which is preliminary data.</text>
</comment>
<protein>
    <submittedName>
        <fullName evidence="1">GntR family transcriptional regulator</fullName>
    </submittedName>
</protein>
<evidence type="ECO:0000313" key="1">
    <source>
        <dbReference type="EMBL" id="PHV70872.1"/>
    </source>
</evidence>
<evidence type="ECO:0000313" key="2">
    <source>
        <dbReference type="Proteomes" id="UP000224460"/>
    </source>
</evidence>